<name>A0A841K309_9BACT</name>
<reference evidence="2 3" key="1">
    <citation type="submission" date="2020-08" db="EMBL/GenBank/DDBJ databases">
        <title>Genomic Encyclopedia of Type Strains, Phase IV (KMG-IV): sequencing the most valuable type-strain genomes for metagenomic binning, comparative biology and taxonomic classification.</title>
        <authorList>
            <person name="Goeker M."/>
        </authorList>
    </citation>
    <scope>NUCLEOTIDE SEQUENCE [LARGE SCALE GENOMIC DNA]</scope>
    <source>
        <strain evidence="2 3">DSM 103733</strain>
    </source>
</reference>
<dbReference type="Proteomes" id="UP000538666">
    <property type="component" value="Unassembled WGS sequence"/>
</dbReference>
<dbReference type="EMBL" id="JACHEK010000011">
    <property type="protein sequence ID" value="MBB6146957.1"/>
    <property type="molecule type" value="Genomic_DNA"/>
</dbReference>
<dbReference type="RefSeq" id="WP_156186103.1">
    <property type="nucleotide sequence ID" value="NZ_JACHEK010000011.1"/>
</dbReference>
<protein>
    <submittedName>
        <fullName evidence="2">Uncharacterized protein</fullName>
    </submittedName>
</protein>
<accession>A0A841K309</accession>
<dbReference type="AlphaFoldDB" id="A0A841K309"/>
<evidence type="ECO:0000313" key="2">
    <source>
        <dbReference type="EMBL" id="MBB6146957.1"/>
    </source>
</evidence>
<organism evidence="2 3">
    <name type="scientific">Silvibacterium bohemicum</name>
    <dbReference type="NCBI Taxonomy" id="1577686"/>
    <lineage>
        <taxon>Bacteria</taxon>
        <taxon>Pseudomonadati</taxon>
        <taxon>Acidobacteriota</taxon>
        <taxon>Terriglobia</taxon>
        <taxon>Terriglobales</taxon>
        <taxon>Acidobacteriaceae</taxon>
        <taxon>Silvibacterium</taxon>
    </lineage>
</organism>
<keyword evidence="3" id="KW-1185">Reference proteome</keyword>
<evidence type="ECO:0000256" key="1">
    <source>
        <dbReference type="SAM" id="MobiDB-lite"/>
    </source>
</evidence>
<proteinExistence type="predicted"/>
<feature type="region of interest" description="Disordered" evidence="1">
    <location>
        <begin position="28"/>
        <end position="50"/>
    </location>
</feature>
<evidence type="ECO:0000313" key="3">
    <source>
        <dbReference type="Proteomes" id="UP000538666"/>
    </source>
</evidence>
<sequence length="50" mass="5371">MLRLVEYGLLAVSLLIVLVLIVAAPSSERPFPAENSDGELEPKLPPVASR</sequence>
<comment type="caution">
    <text evidence="2">The sequence shown here is derived from an EMBL/GenBank/DDBJ whole genome shotgun (WGS) entry which is preliminary data.</text>
</comment>
<gene>
    <name evidence="2" type="ORF">HNQ77_004938</name>
</gene>